<dbReference type="Proteomes" id="UP000317315">
    <property type="component" value="Unassembled WGS sequence"/>
</dbReference>
<reference evidence="2 3" key="1">
    <citation type="submission" date="2017-05" db="EMBL/GenBank/DDBJ databases">
        <authorList>
            <person name="Varghese N."/>
            <person name="Submissions S."/>
        </authorList>
    </citation>
    <scope>NUCLEOTIDE SEQUENCE [LARGE SCALE GENOMIC DNA]</scope>
    <source>
        <strain evidence="2 3">DSM 16304</strain>
    </source>
</reference>
<organism evidence="2 3">
    <name type="scientific">Balnearium lithotrophicum</name>
    <dbReference type="NCBI Taxonomy" id="223788"/>
    <lineage>
        <taxon>Bacteria</taxon>
        <taxon>Pseudomonadati</taxon>
        <taxon>Aquificota</taxon>
        <taxon>Aquificia</taxon>
        <taxon>Desulfurobacteriales</taxon>
        <taxon>Desulfurobacteriaceae</taxon>
        <taxon>Balnearium</taxon>
    </lineage>
</organism>
<name>A0A521DKP3_9BACT</name>
<dbReference type="RefSeq" id="WP_142936036.1">
    <property type="nucleotide sequence ID" value="NZ_FXTM01000022.1"/>
</dbReference>
<proteinExistence type="predicted"/>
<dbReference type="EMBL" id="FXTM01000022">
    <property type="protein sequence ID" value="SMO72165.1"/>
    <property type="molecule type" value="Genomic_DNA"/>
</dbReference>
<accession>A0A521DKP3</accession>
<protein>
    <recommendedName>
        <fullName evidence="4">Cytochrome c domain-containing protein</fullName>
    </recommendedName>
</protein>
<keyword evidence="3" id="KW-1185">Reference proteome</keyword>
<feature type="chain" id="PRO_5021784927" description="Cytochrome c domain-containing protein" evidence="1">
    <location>
        <begin position="27"/>
        <end position="131"/>
    </location>
</feature>
<evidence type="ECO:0000313" key="3">
    <source>
        <dbReference type="Proteomes" id="UP000317315"/>
    </source>
</evidence>
<dbReference type="AlphaFoldDB" id="A0A521DKP3"/>
<dbReference type="OrthoDB" id="14260at2"/>
<sequence>MKRRRWKAALSTGTLFLLGVSAQALGHPAVPLRDINGKPISETLNPSDTITIGNSTYIAGNPVSWEVTCGSCHKEVTGDVKGGLHSPGPIHATYHIGRGWDELSDDFGYERVKAGKDWRKFLRSFGDDGAW</sequence>
<feature type="signal peptide" evidence="1">
    <location>
        <begin position="1"/>
        <end position="26"/>
    </location>
</feature>
<keyword evidence="1" id="KW-0732">Signal</keyword>
<evidence type="ECO:0000256" key="1">
    <source>
        <dbReference type="SAM" id="SignalP"/>
    </source>
</evidence>
<evidence type="ECO:0008006" key="4">
    <source>
        <dbReference type="Google" id="ProtNLM"/>
    </source>
</evidence>
<gene>
    <name evidence="2" type="ORF">SAMN06269117_1226</name>
</gene>
<evidence type="ECO:0000313" key="2">
    <source>
        <dbReference type="EMBL" id="SMO72165.1"/>
    </source>
</evidence>